<dbReference type="EMBL" id="JABANM010028741">
    <property type="protein sequence ID" value="KAF4709207.1"/>
    <property type="molecule type" value="Genomic_DNA"/>
</dbReference>
<accession>A0A7J6QLS2</accession>
<name>A0A7J6QLS2_PEROL</name>
<reference evidence="1 2" key="1">
    <citation type="submission" date="2020-04" db="EMBL/GenBank/DDBJ databases">
        <title>Perkinsus olseni comparative genomics.</title>
        <authorList>
            <person name="Bogema D.R."/>
        </authorList>
    </citation>
    <scope>NUCLEOTIDE SEQUENCE [LARGE SCALE GENOMIC DNA]</scope>
    <source>
        <strain evidence="1">ATCC PRA-205</strain>
    </source>
</reference>
<dbReference type="AlphaFoldDB" id="A0A7J6QLS2"/>
<proteinExistence type="predicted"/>
<evidence type="ECO:0000313" key="2">
    <source>
        <dbReference type="Proteomes" id="UP000574390"/>
    </source>
</evidence>
<gene>
    <name evidence="1" type="ORF">FOZ62_022725</name>
</gene>
<evidence type="ECO:0000313" key="1">
    <source>
        <dbReference type="EMBL" id="KAF4709207.1"/>
    </source>
</evidence>
<dbReference type="Proteomes" id="UP000574390">
    <property type="component" value="Unassembled WGS sequence"/>
</dbReference>
<organism evidence="1 2">
    <name type="scientific">Perkinsus olseni</name>
    <name type="common">Perkinsus atlanticus</name>
    <dbReference type="NCBI Taxonomy" id="32597"/>
    <lineage>
        <taxon>Eukaryota</taxon>
        <taxon>Sar</taxon>
        <taxon>Alveolata</taxon>
        <taxon>Perkinsozoa</taxon>
        <taxon>Perkinsea</taxon>
        <taxon>Perkinsida</taxon>
        <taxon>Perkinsidae</taxon>
        <taxon>Perkinsus</taxon>
    </lineage>
</organism>
<comment type="caution">
    <text evidence="1">The sequence shown here is derived from an EMBL/GenBank/DDBJ whole genome shotgun (WGS) entry which is preliminary data.</text>
</comment>
<sequence length="230" mass="26029">MSSKRLIVGAAVAAAWISNLYLCTAVQTVLFAGPDGYPREQDAKLVENGSALYCEYSNLLKRPPRRAALKCYFDGTRVRTETISCPKNDHRDAFETSYWKNPTLKLYTDIYRKGPFAAFTKGYFFDQAAPPNNTGLDPLRKLNLTIPPAGKEHPTLQEWFDRFVAEKKNRTACAAVLQLVKDTFGTFPELCTEYRQESVEAVQAARDGNWTLQDNKRDFVKMIPPGRESE</sequence>
<protein>
    <submittedName>
        <fullName evidence="1">Uncharacterized protein</fullName>
    </submittedName>
</protein>